<accession>A0A1I8PU21</accession>
<reference evidence="3" key="1">
    <citation type="submission" date="2020-05" db="UniProtKB">
        <authorList>
            <consortium name="EnsemblMetazoa"/>
        </authorList>
    </citation>
    <scope>IDENTIFICATION</scope>
    <source>
        <strain evidence="3">USDA</strain>
    </source>
</reference>
<dbReference type="PANTHER" id="PTHR12243">
    <property type="entry name" value="MADF DOMAIN TRANSCRIPTION FACTOR"/>
    <property type="match status" value="1"/>
</dbReference>
<dbReference type="InterPro" id="IPR006578">
    <property type="entry name" value="MADF-dom"/>
</dbReference>
<evidence type="ECO:0000313" key="4">
    <source>
        <dbReference type="Proteomes" id="UP000095300"/>
    </source>
</evidence>
<feature type="region of interest" description="Disordered" evidence="1">
    <location>
        <begin position="102"/>
        <end position="121"/>
    </location>
</feature>
<evidence type="ECO:0000313" key="3">
    <source>
        <dbReference type="EnsemblMetazoa" id="SCAU011130-PA"/>
    </source>
</evidence>
<feature type="domain" description="MADF" evidence="2">
    <location>
        <begin position="4"/>
        <end position="92"/>
    </location>
</feature>
<dbReference type="Pfam" id="PF10545">
    <property type="entry name" value="MADF_DNA_bdg"/>
    <property type="match status" value="1"/>
</dbReference>
<evidence type="ECO:0000259" key="2">
    <source>
        <dbReference type="PROSITE" id="PS51029"/>
    </source>
</evidence>
<dbReference type="VEuPathDB" id="VectorBase:SCAU011130"/>
<dbReference type="STRING" id="35570.A0A1I8PU21"/>
<dbReference type="GO" id="GO:0005667">
    <property type="term" value="C:transcription regulator complex"/>
    <property type="evidence" value="ECO:0007669"/>
    <property type="project" value="TreeGrafter"/>
</dbReference>
<dbReference type="KEGG" id="scac:106082051"/>
<keyword evidence="4" id="KW-1185">Reference proteome</keyword>
<dbReference type="PROSITE" id="PS51029">
    <property type="entry name" value="MADF"/>
    <property type="match status" value="1"/>
</dbReference>
<name>A0A1I8PU21_STOCA</name>
<dbReference type="InterPro" id="IPR039353">
    <property type="entry name" value="TF_Adf1"/>
</dbReference>
<dbReference type="GO" id="GO:0006357">
    <property type="term" value="P:regulation of transcription by RNA polymerase II"/>
    <property type="evidence" value="ECO:0007669"/>
    <property type="project" value="TreeGrafter"/>
</dbReference>
<protein>
    <recommendedName>
        <fullName evidence="2">MADF domain-containing protein</fullName>
    </recommendedName>
</protein>
<sequence length="245" mass="29261">MEFELIDFVKANPILYDRKYRSLHYRERKMEKWNEIARKLRRDPTTLRLKWKNLRDTYKKRLLRRKGDDEDVLTSRNWKYHNLLTFLKDQYTKQLEEYRIENEADSEDEDLQMKQEENPTNTEDVEFEVETFDLNDYLKKFDASTASNSADNVPAPTTTEELPKKKKFDKETVINDACQEMTNLLQSAKQHFTPPSATQAFFNAIAIQVTDAKLQAVDLMRLQQRVLEVITQEILTYQQNRIYDS</sequence>
<dbReference type="SMART" id="SM00595">
    <property type="entry name" value="MADF"/>
    <property type="match status" value="1"/>
</dbReference>
<evidence type="ECO:0000256" key="1">
    <source>
        <dbReference type="SAM" id="MobiDB-lite"/>
    </source>
</evidence>
<dbReference type="Proteomes" id="UP000095300">
    <property type="component" value="Unassembled WGS sequence"/>
</dbReference>
<dbReference type="EnsemblMetazoa" id="SCAU011130-RA">
    <property type="protein sequence ID" value="SCAU011130-PA"/>
    <property type="gene ID" value="SCAU011130"/>
</dbReference>
<dbReference type="OrthoDB" id="6147983at2759"/>
<proteinExistence type="predicted"/>
<dbReference type="AlphaFoldDB" id="A0A1I8PU21"/>
<gene>
    <name evidence="3" type="primary">106082051</name>
</gene>
<dbReference type="GO" id="GO:0005634">
    <property type="term" value="C:nucleus"/>
    <property type="evidence" value="ECO:0007669"/>
    <property type="project" value="TreeGrafter"/>
</dbReference>
<organism evidence="3 4">
    <name type="scientific">Stomoxys calcitrans</name>
    <name type="common">Stable fly</name>
    <name type="synonym">Conops calcitrans</name>
    <dbReference type="NCBI Taxonomy" id="35570"/>
    <lineage>
        <taxon>Eukaryota</taxon>
        <taxon>Metazoa</taxon>
        <taxon>Ecdysozoa</taxon>
        <taxon>Arthropoda</taxon>
        <taxon>Hexapoda</taxon>
        <taxon>Insecta</taxon>
        <taxon>Pterygota</taxon>
        <taxon>Neoptera</taxon>
        <taxon>Endopterygota</taxon>
        <taxon>Diptera</taxon>
        <taxon>Brachycera</taxon>
        <taxon>Muscomorpha</taxon>
        <taxon>Muscoidea</taxon>
        <taxon>Muscidae</taxon>
        <taxon>Stomoxys</taxon>
    </lineage>
</organism>
<dbReference type="PANTHER" id="PTHR12243:SF67">
    <property type="entry name" value="COREPRESSOR OF PANGOLIN, ISOFORM A-RELATED"/>
    <property type="match status" value="1"/>
</dbReference>